<dbReference type="Proteomes" id="UP000765509">
    <property type="component" value="Unassembled WGS sequence"/>
</dbReference>
<comment type="caution">
    <text evidence="1">The sequence shown here is derived from an EMBL/GenBank/DDBJ whole genome shotgun (WGS) entry which is preliminary data.</text>
</comment>
<evidence type="ECO:0000313" key="1">
    <source>
        <dbReference type="EMBL" id="MBW0487874.1"/>
    </source>
</evidence>
<proteinExistence type="predicted"/>
<accession>A0A9Q3CMA6</accession>
<keyword evidence="2" id="KW-1185">Reference proteome</keyword>
<reference evidence="1" key="1">
    <citation type="submission" date="2021-03" db="EMBL/GenBank/DDBJ databases">
        <title>Draft genome sequence of rust myrtle Austropuccinia psidii MF-1, a brazilian biotype.</title>
        <authorList>
            <person name="Quecine M.C."/>
            <person name="Pachon D.M.R."/>
            <person name="Bonatelli M.L."/>
            <person name="Correr F.H."/>
            <person name="Franceschini L.M."/>
            <person name="Leite T.F."/>
            <person name="Margarido G.R.A."/>
            <person name="Almeida C.A."/>
            <person name="Ferrarezi J.A."/>
            <person name="Labate C.A."/>
        </authorList>
    </citation>
    <scope>NUCLEOTIDE SEQUENCE</scope>
    <source>
        <strain evidence="1">MF-1</strain>
    </source>
</reference>
<organism evidence="1 2">
    <name type="scientific">Austropuccinia psidii MF-1</name>
    <dbReference type="NCBI Taxonomy" id="1389203"/>
    <lineage>
        <taxon>Eukaryota</taxon>
        <taxon>Fungi</taxon>
        <taxon>Dikarya</taxon>
        <taxon>Basidiomycota</taxon>
        <taxon>Pucciniomycotina</taxon>
        <taxon>Pucciniomycetes</taxon>
        <taxon>Pucciniales</taxon>
        <taxon>Sphaerophragmiaceae</taxon>
        <taxon>Austropuccinia</taxon>
    </lineage>
</organism>
<dbReference type="AlphaFoldDB" id="A0A9Q3CMA6"/>
<sequence length="118" mass="13667">MIKGLEDMIGRFFAYGLEFKDSDGFTHDWCTLMPELELAYKTSIHASTGKSAEMLEKGLNPKLTVNTLKEYLVDIYPTASSFKILLDKVRYHENKSMADDFEYAKQKWDKSHKALDFK</sequence>
<name>A0A9Q3CMA6_9BASI</name>
<protein>
    <submittedName>
        <fullName evidence="1">Uncharacterized protein</fullName>
    </submittedName>
</protein>
<evidence type="ECO:0000313" key="2">
    <source>
        <dbReference type="Proteomes" id="UP000765509"/>
    </source>
</evidence>
<dbReference type="EMBL" id="AVOT02009324">
    <property type="protein sequence ID" value="MBW0487874.1"/>
    <property type="molecule type" value="Genomic_DNA"/>
</dbReference>
<gene>
    <name evidence="1" type="ORF">O181_027589</name>
</gene>